<proteinExistence type="predicted"/>
<feature type="transmembrane region" description="Helical" evidence="1">
    <location>
        <begin position="323"/>
        <end position="344"/>
    </location>
</feature>
<accession>A0A9P8Q111</accession>
<dbReference type="AlphaFoldDB" id="A0A9P8Q111"/>
<feature type="transmembrane region" description="Helical" evidence="1">
    <location>
        <begin position="224"/>
        <end position="244"/>
    </location>
</feature>
<dbReference type="EMBL" id="JAEUBG010004553">
    <property type="protein sequence ID" value="KAH3681195.1"/>
    <property type="molecule type" value="Genomic_DNA"/>
</dbReference>
<evidence type="ECO:0000256" key="2">
    <source>
        <dbReference type="SAM" id="SignalP"/>
    </source>
</evidence>
<gene>
    <name evidence="3" type="ORF">WICPIJ_007890</name>
</gene>
<keyword evidence="4" id="KW-1185">Reference proteome</keyword>
<protein>
    <submittedName>
        <fullName evidence="3">Uncharacterized protein</fullName>
    </submittedName>
</protein>
<feature type="transmembrane region" description="Helical" evidence="1">
    <location>
        <begin position="256"/>
        <end position="272"/>
    </location>
</feature>
<organism evidence="3 4">
    <name type="scientific">Wickerhamomyces pijperi</name>
    <name type="common">Yeast</name>
    <name type="synonym">Pichia pijperi</name>
    <dbReference type="NCBI Taxonomy" id="599730"/>
    <lineage>
        <taxon>Eukaryota</taxon>
        <taxon>Fungi</taxon>
        <taxon>Dikarya</taxon>
        <taxon>Ascomycota</taxon>
        <taxon>Saccharomycotina</taxon>
        <taxon>Saccharomycetes</taxon>
        <taxon>Phaffomycetales</taxon>
        <taxon>Wickerhamomycetaceae</taxon>
        <taxon>Wickerhamomyces</taxon>
    </lineage>
</organism>
<evidence type="ECO:0000256" key="1">
    <source>
        <dbReference type="SAM" id="Phobius"/>
    </source>
</evidence>
<feature type="transmembrane region" description="Helical" evidence="1">
    <location>
        <begin position="408"/>
        <end position="430"/>
    </location>
</feature>
<feature type="signal peptide" evidence="2">
    <location>
        <begin position="1"/>
        <end position="23"/>
    </location>
</feature>
<dbReference type="Proteomes" id="UP000774326">
    <property type="component" value="Unassembled WGS sequence"/>
</dbReference>
<keyword evidence="2" id="KW-0732">Signal</keyword>
<reference evidence="3" key="1">
    <citation type="journal article" date="2021" name="Open Biol.">
        <title>Shared evolutionary footprints suggest mitochondrial oxidative damage underlies multiple complex I losses in fungi.</title>
        <authorList>
            <person name="Schikora-Tamarit M.A."/>
            <person name="Marcet-Houben M."/>
            <person name="Nosek J."/>
            <person name="Gabaldon T."/>
        </authorList>
    </citation>
    <scope>NUCLEOTIDE SEQUENCE</scope>
    <source>
        <strain evidence="3">CBS2887</strain>
    </source>
</reference>
<keyword evidence="1" id="KW-0812">Transmembrane</keyword>
<feature type="chain" id="PRO_5040162239" evidence="2">
    <location>
        <begin position="24"/>
        <end position="491"/>
    </location>
</feature>
<feature type="transmembrane region" description="Helical" evidence="1">
    <location>
        <begin position="450"/>
        <end position="471"/>
    </location>
</feature>
<feature type="transmembrane region" description="Helical" evidence="1">
    <location>
        <begin position="364"/>
        <end position="387"/>
    </location>
</feature>
<reference evidence="3" key="2">
    <citation type="submission" date="2021-01" db="EMBL/GenBank/DDBJ databases">
        <authorList>
            <person name="Schikora-Tamarit M.A."/>
        </authorList>
    </citation>
    <scope>NUCLEOTIDE SEQUENCE</scope>
    <source>
        <strain evidence="3">CBS2887</strain>
    </source>
</reference>
<keyword evidence="1" id="KW-1133">Transmembrane helix</keyword>
<comment type="caution">
    <text evidence="3">The sequence shown here is derived from an EMBL/GenBank/DDBJ whole genome shotgun (WGS) entry which is preliminary data.</text>
</comment>
<name>A0A9P8Q111_WICPI</name>
<evidence type="ECO:0000313" key="3">
    <source>
        <dbReference type="EMBL" id="KAH3681195.1"/>
    </source>
</evidence>
<keyword evidence="1" id="KW-0472">Membrane</keyword>
<evidence type="ECO:0000313" key="4">
    <source>
        <dbReference type="Proteomes" id="UP000774326"/>
    </source>
</evidence>
<feature type="transmembrane region" description="Helical" evidence="1">
    <location>
        <begin position="292"/>
        <end position="311"/>
    </location>
</feature>
<sequence>MLLKNSISFTICTIASSFAAAGAYEIYDSPEKGLLDCSYTEFSSLSIHTNLTYHEENIHSNIIVFQPSVLYGEEYSNKWTVSSKAHQLVNDDQASRIKFDVKKHTVSVNLSEPQVFSLYDTSKIVSYHPGAKPKERRFKIALPNPGFYCVLNLYQVKEDAVYTWCRGTYDKEAQRYDPITNTRENRTVESDYRYIRSHKHTLPQVDFYNSWDRAYFPHYAKTRLMWIFLGVVPGVLGLLMMAYCQKSESTSSSNQLTTAAVLIGVCLARNGLKLLLQYLKIQWGDLAALPNLLFTMMIVLVPPGISALGDLSKYTRGLGFEAVLFFLYNLLVIIDLPDVAFLPFYDGNLLNGVIIGENMLVSQISLAVRRCLCWFVAYPIFVALNIAEPGNPAHTDDDDVLASKRLRLSYIIMAALFVIYAVLHTVFFFYSMFNTTIAQLDKMTMPNWCTFFYSQGDLVIMVAFVLVLLVCHTLPFHWKPKQQEEVVLEKS</sequence>